<evidence type="ECO:0000256" key="6">
    <source>
        <dbReference type="SAM" id="MobiDB-lite"/>
    </source>
</evidence>
<dbReference type="SUPFAM" id="SSF51730">
    <property type="entry name" value="FAD-linked oxidoreductase"/>
    <property type="match status" value="1"/>
</dbReference>
<proteinExistence type="inferred from homology"/>
<evidence type="ECO:0000313" key="8">
    <source>
        <dbReference type="EMBL" id="KAJ1949290.1"/>
    </source>
</evidence>
<dbReference type="GO" id="GO:0010133">
    <property type="term" value="P:L-proline catabolic process to L-glutamate"/>
    <property type="evidence" value="ECO:0007669"/>
    <property type="project" value="TreeGrafter"/>
</dbReference>
<dbReference type="Gene3D" id="3.20.20.220">
    <property type="match status" value="1"/>
</dbReference>
<evidence type="ECO:0000256" key="2">
    <source>
        <dbReference type="ARBA" id="ARBA00012695"/>
    </source>
</evidence>
<dbReference type="InterPro" id="IPR015659">
    <property type="entry name" value="Proline_oxidase"/>
</dbReference>
<evidence type="ECO:0000313" key="9">
    <source>
        <dbReference type="Proteomes" id="UP001150925"/>
    </source>
</evidence>
<comment type="function">
    <text evidence="5">Converts proline to delta-1-pyrroline-5-carboxylate.</text>
</comment>
<feature type="compositionally biased region" description="Low complexity" evidence="6">
    <location>
        <begin position="310"/>
        <end position="335"/>
    </location>
</feature>
<dbReference type="Proteomes" id="UP001150925">
    <property type="component" value="Unassembled WGS sequence"/>
</dbReference>
<reference evidence="8" key="1">
    <citation type="submission" date="2022-07" db="EMBL/GenBank/DDBJ databases">
        <title>Phylogenomic reconstructions and comparative analyses of Kickxellomycotina fungi.</title>
        <authorList>
            <person name="Reynolds N.K."/>
            <person name="Stajich J.E."/>
            <person name="Barry K."/>
            <person name="Grigoriev I.V."/>
            <person name="Crous P."/>
            <person name="Smith M.E."/>
        </authorList>
    </citation>
    <scope>NUCLEOTIDE SEQUENCE</scope>
    <source>
        <strain evidence="8">RSA 1196</strain>
    </source>
</reference>
<name>A0A9W8E3G6_9FUNG</name>
<dbReference type="OrthoDB" id="5464at2759"/>
<keyword evidence="9" id="KW-1185">Reference proteome</keyword>
<keyword evidence="5" id="KW-0274">FAD</keyword>
<keyword evidence="5" id="KW-0285">Flavoprotein</keyword>
<evidence type="ECO:0000256" key="5">
    <source>
        <dbReference type="RuleBase" id="RU364054"/>
    </source>
</evidence>
<keyword evidence="3 5" id="KW-0560">Oxidoreductase</keyword>
<evidence type="ECO:0000256" key="4">
    <source>
        <dbReference type="ARBA" id="ARBA00023062"/>
    </source>
</evidence>
<dbReference type="GO" id="GO:0005739">
    <property type="term" value="C:mitochondrion"/>
    <property type="evidence" value="ECO:0007669"/>
    <property type="project" value="TreeGrafter"/>
</dbReference>
<dbReference type="EC" id="1.5.5.2" evidence="2 5"/>
<accession>A0A9W8E3G6</accession>
<feature type="region of interest" description="Disordered" evidence="6">
    <location>
        <begin position="298"/>
        <end position="359"/>
    </location>
</feature>
<gene>
    <name evidence="8" type="primary">PUT1</name>
    <name evidence="8" type="ORF">IWQ62_006758</name>
</gene>
<evidence type="ECO:0000259" key="7">
    <source>
        <dbReference type="Pfam" id="PF01619"/>
    </source>
</evidence>
<keyword evidence="4 5" id="KW-0642">Proline metabolism</keyword>
<dbReference type="EMBL" id="JANBPY010004062">
    <property type="protein sequence ID" value="KAJ1949290.1"/>
    <property type="molecule type" value="Genomic_DNA"/>
</dbReference>
<comment type="cofactor">
    <cofactor evidence="5">
        <name>FAD</name>
        <dbReference type="ChEBI" id="CHEBI:57692"/>
    </cofactor>
</comment>
<comment type="catalytic activity">
    <reaction evidence="5">
        <text>L-proline + a quinone = (S)-1-pyrroline-5-carboxylate + a quinol + H(+)</text>
        <dbReference type="Rhea" id="RHEA:23784"/>
        <dbReference type="ChEBI" id="CHEBI:15378"/>
        <dbReference type="ChEBI" id="CHEBI:17388"/>
        <dbReference type="ChEBI" id="CHEBI:24646"/>
        <dbReference type="ChEBI" id="CHEBI:60039"/>
        <dbReference type="ChEBI" id="CHEBI:132124"/>
        <dbReference type="EC" id="1.5.5.2"/>
    </reaction>
</comment>
<dbReference type="InterPro" id="IPR002872">
    <property type="entry name" value="Proline_DH_dom"/>
</dbReference>
<feature type="compositionally biased region" description="Polar residues" evidence="6">
    <location>
        <begin position="342"/>
        <end position="359"/>
    </location>
</feature>
<feature type="domain" description="Proline dehydrogenase" evidence="7">
    <location>
        <begin position="32"/>
        <end position="278"/>
    </location>
</feature>
<dbReference type="AlphaFoldDB" id="A0A9W8E3G6"/>
<sequence>AQPFMLSSEEGHTRITSTVGPYTFESLTQDDLEDYSITLGRARDLATLASEHNVRLGIDAEQTYFQPAIDHFALELAREFNQVDDPRGPLVYNTYQMYLKDGYQRLVSDYTRSHREGFQFGVKLVRGAYMVSERKRASSLGLPDPINNTIEDTHASFNAGIKFLLDAIHYAQTNTTHHEGDKGKEDRNQQQFPGPALFVASHNHESVKYACELMEKHNIPVDSDHVMFGQLMGMQDAVTYSLGNHGYQVYKYIPYGPVNEVMPYLIRRAQENSSVLGGVQTERRNLWTELLTRMTGKMPVTATQGNYQHPTSIGTETSSSTSTASSSPPTPTTSTGFATEFSHFNMNSSDASPSESSRV</sequence>
<dbReference type="Pfam" id="PF01619">
    <property type="entry name" value="Pro_dh"/>
    <property type="match status" value="1"/>
</dbReference>
<organism evidence="8 9">
    <name type="scientific">Dispira parvispora</name>
    <dbReference type="NCBI Taxonomy" id="1520584"/>
    <lineage>
        <taxon>Eukaryota</taxon>
        <taxon>Fungi</taxon>
        <taxon>Fungi incertae sedis</taxon>
        <taxon>Zoopagomycota</taxon>
        <taxon>Kickxellomycotina</taxon>
        <taxon>Dimargaritomycetes</taxon>
        <taxon>Dimargaritales</taxon>
        <taxon>Dimargaritaceae</taxon>
        <taxon>Dispira</taxon>
    </lineage>
</organism>
<comment type="similarity">
    <text evidence="1 5">Belongs to the proline oxidase family.</text>
</comment>
<dbReference type="PANTHER" id="PTHR13914:SF0">
    <property type="entry name" value="PROLINE DEHYDROGENASE 1, MITOCHONDRIAL"/>
    <property type="match status" value="1"/>
</dbReference>
<comment type="caution">
    <text evidence="8">The sequence shown here is derived from an EMBL/GenBank/DDBJ whole genome shotgun (WGS) entry which is preliminary data.</text>
</comment>
<dbReference type="GO" id="GO:0071949">
    <property type="term" value="F:FAD binding"/>
    <property type="evidence" value="ECO:0007669"/>
    <property type="project" value="TreeGrafter"/>
</dbReference>
<dbReference type="InterPro" id="IPR029041">
    <property type="entry name" value="FAD-linked_oxidoreductase-like"/>
</dbReference>
<dbReference type="PANTHER" id="PTHR13914">
    <property type="entry name" value="PROLINE OXIDASE"/>
    <property type="match status" value="1"/>
</dbReference>
<feature type="non-terminal residue" evidence="8">
    <location>
        <position position="1"/>
    </location>
</feature>
<evidence type="ECO:0000256" key="1">
    <source>
        <dbReference type="ARBA" id="ARBA00005869"/>
    </source>
</evidence>
<evidence type="ECO:0000256" key="3">
    <source>
        <dbReference type="ARBA" id="ARBA00023002"/>
    </source>
</evidence>
<protein>
    <recommendedName>
        <fullName evidence="2 5">Proline dehydrogenase</fullName>
        <ecNumber evidence="2 5">1.5.5.2</ecNumber>
    </recommendedName>
</protein>
<dbReference type="GO" id="GO:0004657">
    <property type="term" value="F:proline dehydrogenase activity"/>
    <property type="evidence" value="ECO:0007669"/>
    <property type="project" value="UniProtKB-EC"/>
</dbReference>